<accession>A0ABY6LXS9</accession>
<proteinExistence type="predicted"/>
<dbReference type="EMBL" id="CP092886">
    <property type="protein sequence ID" value="UYV84902.1"/>
    <property type="molecule type" value="Genomic_DNA"/>
</dbReference>
<keyword evidence="2" id="KW-1185">Reference proteome</keyword>
<dbReference type="Proteomes" id="UP001235939">
    <property type="component" value="Chromosome X"/>
</dbReference>
<name>A0ABY6LXS9_9ARAC</name>
<reference evidence="1 2" key="1">
    <citation type="submission" date="2022-03" db="EMBL/GenBank/DDBJ databases">
        <title>A chromosomal length assembly of Cordylochernes scorpioides.</title>
        <authorList>
            <person name="Zeh D."/>
            <person name="Zeh J."/>
        </authorList>
    </citation>
    <scope>NUCLEOTIDE SEQUENCE [LARGE SCALE GENOMIC DNA]</scope>
    <source>
        <strain evidence="1">IN4F17</strain>
        <tissue evidence="1">Whole Body</tissue>
    </source>
</reference>
<evidence type="ECO:0000313" key="1">
    <source>
        <dbReference type="EMBL" id="UYV84902.1"/>
    </source>
</evidence>
<organism evidence="1 2">
    <name type="scientific">Cordylochernes scorpioides</name>
    <dbReference type="NCBI Taxonomy" id="51811"/>
    <lineage>
        <taxon>Eukaryota</taxon>
        <taxon>Metazoa</taxon>
        <taxon>Ecdysozoa</taxon>
        <taxon>Arthropoda</taxon>
        <taxon>Chelicerata</taxon>
        <taxon>Arachnida</taxon>
        <taxon>Pseudoscorpiones</taxon>
        <taxon>Cheliferoidea</taxon>
        <taxon>Chernetidae</taxon>
        <taxon>Cordylochernes</taxon>
    </lineage>
</organism>
<protein>
    <recommendedName>
        <fullName evidence="3">RNase H type-1 domain-containing protein</fullName>
    </recommendedName>
</protein>
<gene>
    <name evidence="1" type="ORF">LAZ67_X003928</name>
</gene>
<sequence>MMTRAPELPWFRRHSLIEGNEFADRIAKAGCFRALALNTHFLVSKEASGIKKIFGRSGTAYSALKSANSAKRVFVDVFS</sequence>
<evidence type="ECO:0000313" key="2">
    <source>
        <dbReference type="Proteomes" id="UP001235939"/>
    </source>
</evidence>
<evidence type="ECO:0008006" key="3">
    <source>
        <dbReference type="Google" id="ProtNLM"/>
    </source>
</evidence>